<dbReference type="InterPro" id="IPR036291">
    <property type="entry name" value="NAD(P)-bd_dom_sf"/>
</dbReference>
<evidence type="ECO:0000259" key="2">
    <source>
        <dbReference type="Pfam" id="PF13460"/>
    </source>
</evidence>
<dbReference type="RefSeq" id="WP_380205036.1">
    <property type="nucleotide sequence ID" value="NZ_JBHTEK010000001.1"/>
</dbReference>
<evidence type="ECO:0000256" key="1">
    <source>
        <dbReference type="SAM" id="MobiDB-lite"/>
    </source>
</evidence>
<name>A0ABW2U8C4_9BACT</name>
<dbReference type="SUPFAM" id="SSF51735">
    <property type="entry name" value="NAD(P)-binding Rossmann-fold domains"/>
    <property type="match status" value="1"/>
</dbReference>
<dbReference type="Proteomes" id="UP001596513">
    <property type="component" value="Unassembled WGS sequence"/>
</dbReference>
<feature type="region of interest" description="Disordered" evidence="1">
    <location>
        <begin position="1"/>
        <end position="33"/>
    </location>
</feature>
<feature type="compositionally biased region" description="Basic residues" evidence="1">
    <location>
        <begin position="15"/>
        <end position="33"/>
    </location>
</feature>
<proteinExistence type="predicted"/>
<sequence length="137" mass="15324">MGSPLFQPNAQLQTHRPHYRRHRPDWRRHATPPPHRRYHYAGGSRALPAQAAAFQAQGIRSVLLDFDREETLAPALAGIDRVLLVTGYTVDMLRQSKAFLDQAHLAGVRHVVHLGACGPDDTTVAHWAWHRPGGALH</sequence>
<dbReference type="Pfam" id="PF13460">
    <property type="entry name" value="NAD_binding_10"/>
    <property type="match status" value="1"/>
</dbReference>
<organism evidence="3 4">
    <name type="scientific">Hymenobacter humi</name>
    <dbReference type="NCBI Taxonomy" id="1411620"/>
    <lineage>
        <taxon>Bacteria</taxon>
        <taxon>Pseudomonadati</taxon>
        <taxon>Bacteroidota</taxon>
        <taxon>Cytophagia</taxon>
        <taxon>Cytophagales</taxon>
        <taxon>Hymenobacteraceae</taxon>
        <taxon>Hymenobacter</taxon>
    </lineage>
</organism>
<evidence type="ECO:0000313" key="4">
    <source>
        <dbReference type="Proteomes" id="UP001596513"/>
    </source>
</evidence>
<dbReference type="EMBL" id="JBHTEK010000001">
    <property type="protein sequence ID" value="MFC7669540.1"/>
    <property type="molecule type" value="Genomic_DNA"/>
</dbReference>
<keyword evidence="4" id="KW-1185">Reference proteome</keyword>
<evidence type="ECO:0000313" key="3">
    <source>
        <dbReference type="EMBL" id="MFC7669540.1"/>
    </source>
</evidence>
<protein>
    <submittedName>
        <fullName evidence="3">NAD(P)H-binding protein</fullName>
    </submittedName>
</protein>
<gene>
    <name evidence="3" type="ORF">ACFQT0_20880</name>
</gene>
<reference evidence="4" key="1">
    <citation type="journal article" date="2019" name="Int. J. Syst. Evol. Microbiol.">
        <title>The Global Catalogue of Microorganisms (GCM) 10K type strain sequencing project: providing services to taxonomists for standard genome sequencing and annotation.</title>
        <authorList>
            <consortium name="The Broad Institute Genomics Platform"/>
            <consortium name="The Broad Institute Genome Sequencing Center for Infectious Disease"/>
            <person name="Wu L."/>
            <person name="Ma J."/>
        </authorList>
    </citation>
    <scope>NUCLEOTIDE SEQUENCE [LARGE SCALE GENOMIC DNA]</scope>
    <source>
        <strain evidence="4">JCM 19635</strain>
    </source>
</reference>
<accession>A0ABW2U8C4</accession>
<comment type="caution">
    <text evidence="3">The sequence shown here is derived from an EMBL/GenBank/DDBJ whole genome shotgun (WGS) entry which is preliminary data.</text>
</comment>
<dbReference type="Gene3D" id="3.40.50.720">
    <property type="entry name" value="NAD(P)-binding Rossmann-like Domain"/>
    <property type="match status" value="1"/>
</dbReference>
<dbReference type="InterPro" id="IPR016040">
    <property type="entry name" value="NAD(P)-bd_dom"/>
</dbReference>
<feature type="domain" description="NAD(P)-binding" evidence="2">
    <location>
        <begin position="48"/>
        <end position="126"/>
    </location>
</feature>
<feature type="compositionally biased region" description="Polar residues" evidence="1">
    <location>
        <begin position="1"/>
        <end position="14"/>
    </location>
</feature>